<organism evidence="3 4">
    <name type="scientific">Leptospira santarosai</name>
    <dbReference type="NCBI Taxonomy" id="28183"/>
    <lineage>
        <taxon>Bacteria</taxon>
        <taxon>Pseudomonadati</taxon>
        <taxon>Spirochaetota</taxon>
        <taxon>Spirochaetia</taxon>
        <taxon>Leptospirales</taxon>
        <taxon>Leptospiraceae</taxon>
        <taxon>Leptospira</taxon>
    </lineage>
</organism>
<keyword evidence="1" id="KW-0472">Membrane</keyword>
<keyword evidence="1" id="KW-0812">Transmembrane</keyword>
<gene>
    <name evidence="3" type="ORF">XB16_0529</name>
</gene>
<keyword evidence="1" id="KW-1133">Transmembrane helix</keyword>
<dbReference type="PANTHER" id="PTHR42709">
    <property type="entry name" value="ALKALINE PHOSPHATASE LIKE PROTEIN"/>
    <property type="match status" value="1"/>
</dbReference>
<dbReference type="Pfam" id="PF09335">
    <property type="entry name" value="VTT_dom"/>
    <property type="match status" value="1"/>
</dbReference>
<protein>
    <submittedName>
        <fullName evidence="3">SNARE-like domain protein</fullName>
    </submittedName>
</protein>
<dbReference type="EMBL" id="CP027843">
    <property type="protein sequence ID" value="AVQ10874.1"/>
    <property type="molecule type" value="Genomic_DNA"/>
</dbReference>
<dbReference type="Proteomes" id="UP000033961">
    <property type="component" value="Chromosome I"/>
</dbReference>
<evidence type="ECO:0000259" key="2">
    <source>
        <dbReference type="Pfam" id="PF09335"/>
    </source>
</evidence>
<evidence type="ECO:0000256" key="1">
    <source>
        <dbReference type="SAM" id="Phobius"/>
    </source>
</evidence>
<name>A0A2P1QPP9_9LEPT</name>
<dbReference type="GO" id="GO:0005886">
    <property type="term" value="C:plasma membrane"/>
    <property type="evidence" value="ECO:0007669"/>
    <property type="project" value="TreeGrafter"/>
</dbReference>
<evidence type="ECO:0000313" key="4">
    <source>
        <dbReference type="Proteomes" id="UP000033961"/>
    </source>
</evidence>
<evidence type="ECO:0000313" key="3">
    <source>
        <dbReference type="EMBL" id="AVQ10874.1"/>
    </source>
</evidence>
<dbReference type="AlphaFoldDB" id="A0A2P1QPP9"/>
<sequence length="206" mass="22862">MISKECSTESKETTGKEPDRVVRKLFRQTLVGIVILVLGVVFLARVFPEPVLAISQKFIEITGVFGVGVGIMFADSLHVFVPPDVFLMIAVAGKLNSILVIVSASIGSLIGGTVSYLTGRILLPKIEGVASFVKKHEQKLEHYLHRYGFWAVVLAALTPLPYSWVSLAAGTMRMRYLLFFQGCLFRIPRFVVFYYLIRFGWVGGGM</sequence>
<reference evidence="3 4" key="1">
    <citation type="journal article" date="2015" name="Genome Announc.">
        <title>Draft Genome Sequences of Leptospira santarosai Strains U160, U164, and U233, Isolated from Asymptomatic Cattle.</title>
        <authorList>
            <person name="Kremer F.S."/>
            <person name="Eslabao M.R."/>
            <person name="Provisor M."/>
            <person name="Woloski R.D."/>
            <person name="Ramires O.V."/>
            <person name="Moreno L.Z."/>
            <person name="Moreno A.M."/>
            <person name="Hamond C."/>
            <person name="Lilenbaum W."/>
            <person name="Dellagostin O.A."/>
        </authorList>
    </citation>
    <scope>NUCLEOTIDE SEQUENCE [LARGE SCALE GENOMIC DNA]</scope>
    <source>
        <strain evidence="3 4">U160</strain>
    </source>
</reference>
<dbReference type="PANTHER" id="PTHR42709:SF11">
    <property type="entry name" value="DEDA FAMILY PROTEIN"/>
    <property type="match status" value="1"/>
</dbReference>
<feature type="transmembrane region" description="Helical" evidence="1">
    <location>
        <begin position="144"/>
        <end position="164"/>
    </location>
</feature>
<feature type="transmembrane region" description="Helical" evidence="1">
    <location>
        <begin position="58"/>
        <end position="78"/>
    </location>
</feature>
<feature type="transmembrane region" description="Helical" evidence="1">
    <location>
        <begin position="176"/>
        <end position="197"/>
    </location>
</feature>
<feature type="transmembrane region" description="Helical" evidence="1">
    <location>
        <begin position="25"/>
        <end position="46"/>
    </location>
</feature>
<feature type="domain" description="VTT" evidence="2">
    <location>
        <begin position="83"/>
        <end position="198"/>
    </location>
</feature>
<dbReference type="InterPro" id="IPR051311">
    <property type="entry name" value="DedA_domain"/>
</dbReference>
<dbReference type="InterPro" id="IPR032816">
    <property type="entry name" value="VTT_dom"/>
</dbReference>
<proteinExistence type="predicted"/>
<accession>A0A2P1QPP9</accession>